<reference evidence="10" key="3">
    <citation type="submission" date="2020-06" db="EMBL/GenBank/DDBJ databases">
        <title>REHAB project genomes.</title>
        <authorList>
            <person name="Shaw L.P."/>
        </authorList>
    </citation>
    <scope>NUCLEOTIDE SEQUENCE [LARGE SCALE GENOMIC DNA]</scope>
    <source>
        <strain evidence="10">RHBSTW-00555</strain>
    </source>
</reference>
<name>A0A285BAJ5_9ENTR</name>
<dbReference type="Proteomes" id="UP000510937">
    <property type="component" value="Chromosome"/>
</dbReference>
<dbReference type="PANTHER" id="PTHR30346:SF0">
    <property type="entry name" value="HCA OPERON TRANSCRIPTIONAL ACTIVATOR HCAR"/>
    <property type="match status" value="1"/>
</dbReference>
<dbReference type="InterPro" id="IPR036390">
    <property type="entry name" value="WH_DNA-bd_sf"/>
</dbReference>
<dbReference type="PROSITE" id="PS50931">
    <property type="entry name" value="HTH_LYSR"/>
    <property type="match status" value="1"/>
</dbReference>
<dbReference type="EMBL" id="CP055315">
    <property type="protein sequence ID" value="QLO50546.1"/>
    <property type="molecule type" value="Genomic_DNA"/>
</dbReference>
<keyword evidence="2" id="KW-0805">Transcription regulation</keyword>
<dbReference type="InterPro" id="IPR036388">
    <property type="entry name" value="WH-like_DNA-bd_sf"/>
</dbReference>
<dbReference type="PANTHER" id="PTHR30346">
    <property type="entry name" value="TRANSCRIPTIONAL DUAL REGULATOR HCAR-RELATED"/>
    <property type="match status" value="1"/>
</dbReference>
<reference evidence="6 11" key="5">
    <citation type="submission" date="2024-04" db="EMBL/GenBank/DDBJ databases">
        <title>Draft genome assemblies of urinary isolates.</title>
        <authorList>
            <person name="Appleberry H."/>
            <person name="Kula A."/>
            <person name="Wolfe A.J."/>
            <person name="Putonti C."/>
        </authorList>
    </citation>
    <scope>NUCLEOTIDE SEQUENCE [LARGE SCALE GENOMIC DNA]</scope>
    <source>
        <strain evidence="6 11">UMB12529</strain>
    </source>
</reference>
<evidence type="ECO:0000256" key="3">
    <source>
        <dbReference type="ARBA" id="ARBA00023125"/>
    </source>
</evidence>
<dbReference type="Gene3D" id="3.40.190.290">
    <property type="match status" value="1"/>
</dbReference>
<protein>
    <submittedName>
        <fullName evidence="6">LysR family transcriptional regulator</fullName>
    </submittedName>
    <submittedName>
        <fullName evidence="8">Malonate utilization transcriptional regulator</fullName>
    </submittedName>
</protein>
<evidence type="ECO:0000259" key="5">
    <source>
        <dbReference type="PROSITE" id="PS50931"/>
    </source>
</evidence>
<dbReference type="Proteomes" id="UP001458070">
    <property type="component" value="Unassembled WGS sequence"/>
</dbReference>
<evidence type="ECO:0000313" key="6">
    <source>
        <dbReference type="EMBL" id="MEM0626625.1"/>
    </source>
</evidence>
<keyword evidence="4" id="KW-0804">Transcription</keyword>
<dbReference type="InterPro" id="IPR000847">
    <property type="entry name" value="LysR_HTH_N"/>
</dbReference>
<reference evidence="9" key="2">
    <citation type="submission" date="2017-08" db="EMBL/GenBank/DDBJ databases">
        <authorList>
            <person name="Brisse S."/>
        </authorList>
    </citation>
    <scope>NUCLEOTIDE SEQUENCE [LARGE SCALE GENOMIC DNA]</scope>
    <source>
        <strain evidence="9">06D021</strain>
    </source>
</reference>
<evidence type="ECO:0000256" key="1">
    <source>
        <dbReference type="ARBA" id="ARBA00009437"/>
    </source>
</evidence>
<dbReference type="Pfam" id="PF00126">
    <property type="entry name" value="HTH_1"/>
    <property type="match status" value="1"/>
</dbReference>
<proteinExistence type="inferred from homology"/>
<feature type="domain" description="HTH lysR-type" evidence="5">
    <location>
        <begin position="6"/>
        <end position="63"/>
    </location>
</feature>
<dbReference type="GO" id="GO:0003677">
    <property type="term" value="F:DNA binding"/>
    <property type="evidence" value="ECO:0007669"/>
    <property type="project" value="UniProtKB-KW"/>
</dbReference>
<dbReference type="Pfam" id="PF03466">
    <property type="entry name" value="LysR_substrate"/>
    <property type="match status" value="1"/>
</dbReference>
<dbReference type="Gene3D" id="1.10.10.10">
    <property type="entry name" value="Winged helix-like DNA-binding domain superfamily/Winged helix DNA-binding domain"/>
    <property type="match status" value="1"/>
</dbReference>
<accession>A0A285BAJ5</accession>
<evidence type="ECO:0000313" key="7">
    <source>
        <dbReference type="EMBL" id="QLO50546.1"/>
    </source>
</evidence>
<dbReference type="AlphaFoldDB" id="A0A285BAJ5"/>
<dbReference type="SUPFAM" id="SSF53850">
    <property type="entry name" value="Periplasmic binding protein-like II"/>
    <property type="match status" value="1"/>
</dbReference>
<comment type="similarity">
    <text evidence="1">Belongs to the LysR transcriptional regulatory family.</text>
</comment>
<dbReference type="SUPFAM" id="SSF46785">
    <property type="entry name" value="Winged helix' DNA-binding domain"/>
    <property type="match status" value="1"/>
</dbReference>
<sequence length="313" mass="35727">MLNNDITLRKLEIFLSYMESMNISKTAELMNISSVSVHRALHSLEDNLRCPLFTHNGRNLYPLPGAWVMQKEAREVINALERCIYLTRKASGYHSQVLRLGLLYSLVLKTAPQIVQGLKKRCPELTIEFIMNSNKKLLEALNEEKIDAVLISTPDDYNAQLFETWTIFSDSIYLAVPVTEADSLSTPVDLRHLQNKKFIALSEGFATWRGFQEAFQIAGFTPDITVRVHDIFSLMSMVNAGMGYTLIPGRMRGLFSNGIRLLPLQEPYRMEQEISLVFPRSQENQPGLLSLLAECRMYARQLMMEKSETEKTP</sequence>
<dbReference type="EMBL" id="JBCGEM010000022">
    <property type="protein sequence ID" value="MEM0626625.1"/>
    <property type="molecule type" value="Genomic_DNA"/>
</dbReference>
<keyword evidence="11" id="KW-1185">Reference proteome</keyword>
<dbReference type="EMBL" id="FZTC01000045">
    <property type="protein sequence ID" value="SNU37858.1"/>
    <property type="molecule type" value="Genomic_DNA"/>
</dbReference>
<dbReference type="Proteomes" id="UP000220639">
    <property type="component" value="Unassembled WGS sequence"/>
</dbReference>
<evidence type="ECO:0000256" key="2">
    <source>
        <dbReference type="ARBA" id="ARBA00023015"/>
    </source>
</evidence>
<reference evidence="7" key="4">
    <citation type="journal article" date="2021" name="Microb. Genom.">
        <title>A genomic epidemiological study shows that prevalence of antimicrobial resistance in Enterobacterales is associated with the livestock host, as well as antimicrobial usage.</title>
        <authorList>
            <person name="AbuOun M."/>
            <person name="Jones H."/>
            <person name="Stubberfield E."/>
            <person name="Gilson D."/>
            <person name="Shaw L.P."/>
            <person name="Hubbard A.T.M."/>
            <person name="Chau K.K."/>
            <person name="Sebra R."/>
            <person name="Peto T.E.A."/>
            <person name="Crook D.W."/>
            <person name="Read D.S."/>
            <person name="Gweon H.S."/>
            <person name="Walker A.S."/>
            <person name="Stoesser N."/>
            <person name="Smith R.P."/>
            <person name="Anjum M.F."/>
            <person name="On Behalf Of The Rehab Consortium."/>
        </authorList>
    </citation>
    <scope>NUCLEOTIDE SEQUENCE</scope>
    <source>
        <strain evidence="7">RHBSTW-00555</strain>
    </source>
</reference>
<evidence type="ECO:0000256" key="4">
    <source>
        <dbReference type="ARBA" id="ARBA00023163"/>
    </source>
</evidence>
<gene>
    <name evidence="8" type="primary">mauR</name>
    <name evidence="6" type="ORF">AAFL32_22325</name>
    <name evidence="7" type="ORF">HV234_02845</name>
    <name evidence="8" type="ORF">KOSB73_50048</name>
</gene>
<evidence type="ECO:0000313" key="10">
    <source>
        <dbReference type="Proteomes" id="UP000510937"/>
    </source>
</evidence>
<evidence type="ECO:0000313" key="11">
    <source>
        <dbReference type="Proteomes" id="UP001458070"/>
    </source>
</evidence>
<dbReference type="RefSeq" id="WP_004139823.1">
    <property type="nucleotide sequence ID" value="NZ_CABGKG010000016.1"/>
</dbReference>
<keyword evidence="3" id="KW-0238">DNA-binding</keyword>
<reference evidence="8" key="1">
    <citation type="submission" date="2017-08" db="EMBL/GenBank/DDBJ databases">
        <authorList>
            <person name="de Groot N.N."/>
        </authorList>
    </citation>
    <scope>NUCLEOTIDE SEQUENCE [LARGE SCALE GENOMIC DNA]</scope>
    <source>
        <strain evidence="8">06D021</strain>
    </source>
</reference>
<dbReference type="GO" id="GO:0032993">
    <property type="term" value="C:protein-DNA complex"/>
    <property type="evidence" value="ECO:0007669"/>
    <property type="project" value="TreeGrafter"/>
</dbReference>
<organism evidence="8 9">
    <name type="scientific">Klebsiella grimontii</name>
    <dbReference type="NCBI Taxonomy" id="2058152"/>
    <lineage>
        <taxon>Bacteria</taxon>
        <taxon>Pseudomonadati</taxon>
        <taxon>Pseudomonadota</taxon>
        <taxon>Gammaproteobacteria</taxon>
        <taxon>Enterobacterales</taxon>
        <taxon>Enterobacteriaceae</taxon>
        <taxon>Klebsiella/Raoultella group</taxon>
        <taxon>Klebsiella</taxon>
    </lineage>
</organism>
<dbReference type="InterPro" id="IPR005119">
    <property type="entry name" value="LysR_subst-bd"/>
</dbReference>
<dbReference type="GO" id="GO:0003700">
    <property type="term" value="F:DNA-binding transcription factor activity"/>
    <property type="evidence" value="ECO:0007669"/>
    <property type="project" value="InterPro"/>
</dbReference>
<evidence type="ECO:0000313" key="9">
    <source>
        <dbReference type="Proteomes" id="UP000220639"/>
    </source>
</evidence>
<evidence type="ECO:0000313" key="8">
    <source>
        <dbReference type="EMBL" id="SNU37858.1"/>
    </source>
</evidence>